<dbReference type="Pfam" id="PF13531">
    <property type="entry name" value="SBP_bac_11"/>
    <property type="match status" value="1"/>
</dbReference>
<dbReference type="GO" id="GO:0015689">
    <property type="term" value="P:molybdate ion transport"/>
    <property type="evidence" value="ECO:0007669"/>
    <property type="project" value="InterPro"/>
</dbReference>
<dbReference type="OrthoDB" id="9785015at2"/>
<evidence type="ECO:0000256" key="4">
    <source>
        <dbReference type="ARBA" id="ARBA00022729"/>
    </source>
</evidence>
<dbReference type="GO" id="GO:1901359">
    <property type="term" value="F:tungstate binding"/>
    <property type="evidence" value="ECO:0007669"/>
    <property type="project" value="UniProtKB-ARBA"/>
</dbReference>
<feature type="signal peptide" evidence="6">
    <location>
        <begin position="1"/>
        <end position="23"/>
    </location>
</feature>
<feature type="binding site" evidence="5">
    <location>
        <position position="178"/>
    </location>
    <ligand>
        <name>molybdate</name>
        <dbReference type="ChEBI" id="CHEBI:36264"/>
    </ligand>
</feature>
<dbReference type="PIRSF" id="PIRSF004846">
    <property type="entry name" value="ModA"/>
    <property type="match status" value="1"/>
</dbReference>
<dbReference type="Gene3D" id="3.40.190.10">
    <property type="entry name" value="Periplasmic binding protein-like II"/>
    <property type="match status" value="2"/>
</dbReference>
<keyword evidence="4 6" id="KW-0732">Signal</keyword>
<dbReference type="RefSeq" id="WP_120191308.1">
    <property type="nucleotide sequence ID" value="NZ_RAPK01000006.1"/>
</dbReference>
<comment type="similarity">
    <text evidence="1">Belongs to the bacterial solute-binding protein ModA family.</text>
</comment>
<evidence type="ECO:0000313" key="7">
    <source>
        <dbReference type="EMBL" id="RKD75879.1"/>
    </source>
</evidence>
<dbReference type="NCBIfam" id="TIGR01256">
    <property type="entry name" value="modA"/>
    <property type="match status" value="1"/>
</dbReference>
<dbReference type="GO" id="GO:0030973">
    <property type="term" value="F:molybdate ion binding"/>
    <property type="evidence" value="ECO:0007669"/>
    <property type="project" value="InterPro"/>
</dbReference>
<keyword evidence="2 5" id="KW-0500">Molybdenum</keyword>
<dbReference type="PROSITE" id="PS51257">
    <property type="entry name" value="PROKAR_LIPOPROTEIN"/>
    <property type="match status" value="1"/>
</dbReference>
<dbReference type="FunFam" id="3.40.190.10:FF:000035">
    <property type="entry name" value="Molybdate ABC transporter substrate-binding protein"/>
    <property type="match status" value="1"/>
</dbReference>
<dbReference type="Proteomes" id="UP000285120">
    <property type="component" value="Unassembled WGS sequence"/>
</dbReference>
<evidence type="ECO:0000313" key="8">
    <source>
        <dbReference type="Proteomes" id="UP000285120"/>
    </source>
</evidence>
<dbReference type="GO" id="GO:0046872">
    <property type="term" value="F:metal ion binding"/>
    <property type="evidence" value="ECO:0007669"/>
    <property type="project" value="UniProtKB-KW"/>
</dbReference>
<accession>A0A419V7G7</accession>
<dbReference type="AlphaFoldDB" id="A0A419V7G7"/>
<dbReference type="InterPro" id="IPR005950">
    <property type="entry name" value="ModA"/>
</dbReference>
<sequence length="260" mass="28532">MKFPVIFSAAAGLLVLAGCSSEAEEAGQSEEESVEINVAAAADLYHAFTEVGKDFEEDTDIIVTFSFGSTGLMTQQIEQGASYDLFAAAHESYIDRLIDAEAVEADSKRQYALGQIGIMHDGSIQESLEPADLTSDEIERIAIANPEHAPYGQAAKEALESWGIWDEVQGKLVYGENIRQTLQYTESGDVDAGIIALALSKQSDLLYEPIDTEDYEPITQALAVPSRSPHPEEARQFVDYLFSEEGRETMNEYGFELPEE</sequence>
<evidence type="ECO:0000256" key="5">
    <source>
        <dbReference type="PIRSR" id="PIRSR004846-1"/>
    </source>
</evidence>
<comment type="caution">
    <text evidence="7">The sequence shown here is derived from an EMBL/GenBank/DDBJ whole genome shotgun (WGS) entry which is preliminary data.</text>
</comment>
<dbReference type="SUPFAM" id="SSF53850">
    <property type="entry name" value="Periplasmic binding protein-like II"/>
    <property type="match status" value="1"/>
</dbReference>
<proteinExistence type="inferred from homology"/>
<feature type="chain" id="PRO_5019516308" evidence="6">
    <location>
        <begin position="24"/>
        <end position="260"/>
    </location>
</feature>
<evidence type="ECO:0000256" key="6">
    <source>
        <dbReference type="SAM" id="SignalP"/>
    </source>
</evidence>
<dbReference type="InterPro" id="IPR050682">
    <property type="entry name" value="ModA/WtpA"/>
</dbReference>
<evidence type="ECO:0000256" key="2">
    <source>
        <dbReference type="ARBA" id="ARBA00022505"/>
    </source>
</evidence>
<dbReference type="InterPro" id="IPR044084">
    <property type="entry name" value="AvModA-like_subst-bd"/>
</dbReference>
<reference evidence="7 8" key="1">
    <citation type="submission" date="2018-09" db="EMBL/GenBank/DDBJ databases">
        <title>Genomic Encyclopedia of Archaeal and Bacterial Type Strains, Phase II (KMG-II): from individual species to whole genera.</title>
        <authorList>
            <person name="Goeker M."/>
        </authorList>
    </citation>
    <scope>NUCLEOTIDE SEQUENCE [LARGE SCALE GENOMIC DNA]</scope>
    <source>
        <strain evidence="7 8">DSM 17008</strain>
    </source>
</reference>
<feature type="binding site" evidence="5">
    <location>
        <position position="70"/>
    </location>
    <ligand>
        <name>molybdate</name>
        <dbReference type="ChEBI" id="CHEBI:36264"/>
    </ligand>
</feature>
<dbReference type="PANTHER" id="PTHR30632">
    <property type="entry name" value="MOLYBDATE-BINDING PERIPLASMIC PROTEIN"/>
    <property type="match status" value="1"/>
</dbReference>
<dbReference type="EMBL" id="RAPK01000006">
    <property type="protein sequence ID" value="RKD75879.1"/>
    <property type="molecule type" value="Genomic_DNA"/>
</dbReference>
<keyword evidence="3 5" id="KW-0479">Metal-binding</keyword>
<protein>
    <submittedName>
        <fullName evidence="7">Molybdate transport system substrate-binding protein</fullName>
    </submittedName>
</protein>
<gene>
    <name evidence="7" type="ORF">ATL39_0089</name>
</gene>
<organism evidence="7 8">
    <name type="scientific">Sinobaca qinghaiensis</name>
    <dbReference type="NCBI Taxonomy" id="342944"/>
    <lineage>
        <taxon>Bacteria</taxon>
        <taxon>Bacillati</taxon>
        <taxon>Bacillota</taxon>
        <taxon>Bacilli</taxon>
        <taxon>Bacillales</taxon>
        <taxon>Sporolactobacillaceae</taxon>
        <taxon>Sinobaca</taxon>
    </lineage>
</organism>
<dbReference type="CDD" id="cd13539">
    <property type="entry name" value="PBP2_AvModA"/>
    <property type="match status" value="1"/>
</dbReference>
<evidence type="ECO:0000256" key="1">
    <source>
        <dbReference type="ARBA" id="ARBA00009175"/>
    </source>
</evidence>
<evidence type="ECO:0000256" key="3">
    <source>
        <dbReference type="ARBA" id="ARBA00022723"/>
    </source>
</evidence>
<keyword evidence="8" id="KW-1185">Reference proteome</keyword>
<dbReference type="PANTHER" id="PTHR30632:SF14">
    <property type="entry name" value="TUNGSTATE_MOLYBDATE_CHROMATE-BINDING PROTEIN MODA"/>
    <property type="match status" value="1"/>
</dbReference>
<name>A0A419V7G7_9BACL</name>